<dbReference type="KEGG" id="plw:D5F53_00985"/>
<dbReference type="RefSeq" id="WP_119846245.1">
    <property type="nucleotide sequence ID" value="NZ_CP032412.1"/>
</dbReference>
<keyword evidence="2" id="KW-1185">Reference proteome</keyword>
<dbReference type="AlphaFoldDB" id="A0A385TL94"/>
<organism evidence="1 2">
    <name type="scientific">Paenibacillus lautus</name>
    <name type="common">Bacillus lautus</name>
    <dbReference type="NCBI Taxonomy" id="1401"/>
    <lineage>
        <taxon>Bacteria</taxon>
        <taxon>Bacillati</taxon>
        <taxon>Bacillota</taxon>
        <taxon>Bacilli</taxon>
        <taxon>Bacillales</taxon>
        <taxon>Paenibacillaceae</taxon>
        <taxon>Paenibacillus</taxon>
    </lineage>
</organism>
<dbReference type="Proteomes" id="UP000266552">
    <property type="component" value="Chromosome"/>
</dbReference>
<protein>
    <submittedName>
        <fullName evidence="1">Uncharacterized protein</fullName>
    </submittedName>
</protein>
<sequence length="68" mass="7926">MKWIYFKFEGAGGEHALIAAEKPRPLRCRIVLTIAVKTRKLELKSKWFPGFKGERYRFFRTIPSSPLG</sequence>
<reference evidence="1 2" key="1">
    <citation type="submission" date="2018-09" db="EMBL/GenBank/DDBJ databases">
        <title>Genome Sequence of Paenibacillus lautus Strain E7593-69, Azo Dye-Degrading Bacteria, Isolated from Commercial Tattoo Inks.</title>
        <authorList>
            <person name="Nho S.W."/>
            <person name="Kim S.-J."/>
            <person name="Kweon O."/>
            <person name="Cerniglia C.E."/>
        </authorList>
    </citation>
    <scope>NUCLEOTIDE SEQUENCE [LARGE SCALE GENOMIC DNA]</scope>
    <source>
        <strain evidence="1 2">E7593-69</strain>
    </source>
</reference>
<accession>A0A385TL94</accession>
<proteinExistence type="predicted"/>
<evidence type="ECO:0000313" key="1">
    <source>
        <dbReference type="EMBL" id="AYB41955.1"/>
    </source>
</evidence>
<gene>
    <name evidence="1" type="ORF">D5F53_00985</name>
</gene>
<name>A0A385TL94_PAELA</name>
<dbReference type="EMBL" id="CP032412">
    <property type="protein sequence ID" value="AYB41955.1"/>
    <property type="molecule type" value="Genomic_DNA"/>
</dbReference>
<evidence type="ECO:0000313" key="2">
    <source>
        <dbReference type="Proteomes" id="UP000266552"/>
    </source>
</evidence>